<comment type="caution">
    <text evidence="1">The sequence shown here is derived from an EMBL/GenBank/DDBJ whole genome shotgun (WGS) entry which is preliminary data.</text>
</comment>
<protein>
    <submittedName>
        <fullName evidence="1">Uncharacterized protein</fullName>
    </submittedName>
</protein>
<dbReference type="Proteomes" id="UP001341840">
    <property type="component" value="Unassembled WGS sequence"/>
</dbReference>
<evidence type="ECO:0000313" key="1">
    <source>
        <dbReference type="EMBL" id="MED6152407.1"/>
    </source>
</evidence>
<evidence type="ECO:0000313" key="2">
    <source>
        <dbReference type="Proteomes" id="UP001341840"/>
    </source>
</evidence>
<accession>A0ABU6TU26</accession>
<gene>
    <name evidence="1" type="ORF">PIB30_091811</name>
</gene>
<reference evidence="1 2" key="1">
    <citation type="journal article" date="2023" name="Plants (Basel)">
        <title>Bridging the Gap: Combining Genomics and Transcriptomics Approaches to Understand Stylosanthes scabra, an Orphan Legume from the Brazilian Caatinga.</title>
        <authorList>
            <person name="Ferreira-Neto J.R.C."/>
            <person name="da Silva M.D."/>
            <person name="Binneck E."/>
            <person name="de Melo N.F."/>
            <person name="da Silva R.H."/>
            <person name="de Melo A.L.T.M."/>
            <person name="Pandolfi V."/>
            <person name="Bustamante F.O."/>
            <person name="Brasileiro-Vidal A.C."/>
            <person name="Benko-Iseppon A.M."/>
        </authorList>
    </citation>
    <scope>NUCLEOTIDE SEQUENCE [LARGE SCALE GENOMIC DNA]</scope>
    <source>
        <tissue evidence="1">Leaves</tissue>
    </source>
</reference>
<dbReference type="EMBL" id="JASCZI010092477">
    <property type="protein sequence ID" value="MED6152407.1"/>
    <property type="molecule type" value="Genomic_DNA"/>
</dbReference>
<sequence>MKKIPQKLNGVKGHVEIEQEMSRIVWSSLSIDIFERDWEAFLTKHGLGGNKWLS</sequence>
<organism evidence="1 2">
    <name type="scientific">Stylosanthes scabra</name>
    <dbReference type="NCBI Taxonomy" id="79078"/>
    <lineage>
        <taxon>Eukaryota</taxon>
        <taxon>Viridiplantae</taxon>
        <taxon>Streptophyta</taxon>
        <taxon>Embryophyta</taxon>
        <taxon>Tracheophyta</taxon>
        <taxon>Spermatophyta</taxon>
        <taxon>Magnoliopsida</taxon>
        <taxon>eudicotyledons</taxon>
        <taxon>Gunneridae</taxon>
        <taxon>Pentapetalae</taxon>
        <taxon>rosids</taxon>
        <taxon>fabids</taxon>
        <taxon>Fabales</taxon>
        <taxon>Fabaceae</taxon>
        <taxon>Papilionoideae</taxon>
        <taxon>50 kb inversion clade</taxon>
        <taxon>dalbergioids sensu lato</taxon>
        <taxon>Dalbergieae</taxon>
        <taxon>Pterocarpus clade</taxon>
        <taxon>Stylosanthes</taxon>
    </lineage>
</organism>
<name>A0ABU6TU26_9FABA</name>
<proteinExistence type="predicted"/>
<feature type="non-terminal residue" evidence="1">
    <location>
        <position position="54"/>
    </location>
</feature>
<keyword evidence="2" id="KW-1185">Reference proteome</keyword>